<dbReference type="InterPro" id="IPR003673">
    <property type="entry name" value="CoA-Trfase_fam_III"/>
</dbReference>
<dbReference type="Pfam" id="PF02515">
    <property type="entry name" value="CoA_transf_3"/>
    <property type="match status" value="1"/>
</dbReference>
<gene>
    <name evidence="2" type="ORF">DDF84_008475</name>
</gene>
<reference evidence="2 3" key="1">
    <citation type="submission" date="2019-03" db="EMBL/GenBank/DDBJ databases">
        <title>Comparative insights into the high quality Complete genome sequence of highly metal resistant Cupriavidus metallidurans strain BS1 isolated from a gold-copper mine.</title>
        <authorList>
            <person name="Mazhar H.S."/>
            <person name="Rensing C."/>
        </authorList>
    </citation>
    <scope>NUCLEOTIDE SEQUENCE [LARGE SCALE GENOMIC DNA]</scope>
    <source>
        <strain evidence="2 3">BS1</strain>
    </source>
</reference>
<dbReference type="Gene3D" id="3.30.1540.10">
    <property type="entry name" value="formyl-coa transferase, domain 3"/>
    <property type="match status" value="1"/>
</dbReference>
<name>A0A482IQC5_9BURK</name>
<organism evidence="2 3">
    <name type="scientific">Cupriavidus metallidurans</name>
    <dbReference type="NCBI Taxonomy" id="119219"/>
    <lineage>
        <taxon>Bacteria</taxon>
        <taxon>Pseudomonadati</taxon>
        <taxon>Pseudomonadota</taxon>
        <taxon>Betaproteobacteria</taxon>
        <taxon>Burkholderiales</taxon>
        <taxon>Burkholderiaceae</taxon>
        <taxon>Cupriavidus</taxon>
    </lineage>
</organism>
<dbReference type="PANTHER" id="PTHR48228">
    <property type="entry name" value="SUCCINYL-COA--D-CITRAMALATE COA-TRANSFERASE"/>
    <property type="match status" value="1"/>
</dbReference>
<evidence type="ECO:0000313" key="3">
    <source>
        <dbReference type="Proteomes" id="UP000253772"/>
    </source>
</evidence>
<evidence type="ECO:0000313" key="2">
    <source>
        <dbReference type="EMBL" id="QBP09793.1"/>
    </source>
</evidence>
<dbReference type="InterPro" id="IPR044855">
    <property type="entry name" value="CoA-Trfase_III_dom3_sf"/>
</dbReference>
<dbReference type="InterPro" id="IPR050509">
    <property type="entry name" value="CoA-transferase_III"/>
</dbReference>
<dbReference type="InterPro" id="IPR023606">
    <property type="entry name" value="CoA-Trfase_III_dom_1_sf"/>
</dbReference>
<keyword evidence="1 2" id="KW-0808">Transferase</keyword>
<accession>A0A482IQC5</accession>
<proteinExistence type="predicted"/>
<protein>
    <submittedName>
        <fullName evidence="2">CoA transferase</fullName>
    </submittedName>
</protein>
<dbReference type="OrthoDB" id="5294844at2"/>
<sequence length="406" mass="43465">MNPEAEQPGGPLAGVRILDMATVIAAPFSSTLCADMGADVVKLELPDGSDPLRGLAPVKGDLALYWKVTNRGKRGITLDVRKPAGRALFLRMLPDFDVLVENFRTGTLDRWGLDIDTLRRANPRLVVLRLTGFGQTGPYAQRAGFARIFEAMSGFTNLTGETGGAPLHMNYPMGDMVAGLFGAFAIASAIAERRRPGNEAMPGQEIDLAATEALFRLLEPLAVEYEQLGQVRQRAGNRATYTAPSNMYATADGQWVSLVASSGPIFRRLCQAIGQPGMADDPRFATNPSRVRHLDALDEVVAGWFGSHAYADVASTLEAHEIPFSKIFSIADIVDDPHFQERQAIVRLPDPDLGSIPAPCVVPRFAGHTPPPARSGPGVGEHNAEVYGALGLTAADLTGLREGGVI</sequence>
<dbReference type="AlphaFoldDB" id="A0A482IQC5"/>
<dbReference type="PANTHER" id="PTHR48228:SF6">
    <property type="entry name" value="L-CARNITINE COA-TRANSFERASE"/>
    <property type="match status" value="1"/>
</dbReference>
<dbReference type="RefSeq" id="WP_024570252.1">
    <property type="nucleotide sequence ID" value="NZ_CP037900.1"/>
</dbReference>
<dbReference type="GO" id="GO:0016740">
    <property type="term" value="F:transferase activity"/>
    <property type="evidence" value="ECO:0007669"/>
    <property type="project" value="UniProtKB-KW"/>
</dbReference>
<dbReference type="Proteomes" id="UP000253772">
    <property type="component" value="Chromosome c1"/>
</dbReference>
<evidence type="ECO:0000256" key="1">
    <source>
        <dbReference type="ARBA" id="ARBA00022679"/>
    </source>
</evidence>
<dbReference type="SUPFAM" id="SSF89796">
    <property type="entry name" value="CoA-transferase family III (CaiB/BaiF)"/>
    <property type="match status" value="1"/>
</dbReference>
<dbReference type="EMBL" id="CP037900">
    <property type="protein sequence ID" value="QBP09793.1"/>
    <property type="molecule type" value="Genomic_DNA"/>
</dbReference>
<dbReference type="Gene3D" id="3.40.50.10540">
    <property type="entry name" value="Crotonobetainyl-coa:carnitine coa-transferase, domain 1"/>
    <property type="match status" value="1"/>
</dbReference>